<dbReference type="AlphaFoldDB" id="A0A937AHY2"/>
<dbReference type="Proteomes" id="UP000642920">
    <property type="component" value="Unassembled WGS sequence"/>
</dbReference>
<dbReference type="InterPro" id="IPR003140">
    <property type="entry name" value="PLipase/COase/thioEstase"/>
</dbReference>
<comment type="caution">
    <text evidence="4">The sequence shown here is derived from an EMBL/GenBank/DDBJ whole genome shotgun (WGS) entry which is preliminary data.</text>
</comment>
<feature type="domain" description="Phospholipase/carboxylesterase/thioesterase" evidence="2">
    <location>
        <begin position="272"/>
        <end position="460"/>
    </location>
</feature>
<dbReference type="PANTHER" id="PTHR43037:SF1">
    <property type="entry name" value="BLL1128 PROTEIN"/>
    <property type="match status" value="1"/>
</dbReference>
<keyword evidence="5" id="KW-1185">Reference proteome</keyword>
<gene>
    <name evidence="4" type="ORF">JKP34_15915</name>
</gene>
<dbReference type="InterPro" id="IPR043744">
    <property type="entry name" value="DUF5689"/>
</dbReference>
<evidence type="ECO:0000313" key="4">
    <source>
        <dbReference type="EMBL" id="MBL0766754.1"/>
    </source>
</evidence>
<name>A0A937AHY2_9BACT</name>
<dbReference type="SUPFAM" id="SSF53474">
    <property type="entry name" value="alpha/beta-Hydrolases"/>
    <property type="match status" value="1"/>
</dbReference>
<reference evidence="4" key="1">
    <citation type="submission" date="2021-01" db="EMBL/GenBank/DDBJ databases">
        <title>Marivirga sp. nov., isolated from intertidal surface sediments.</title>
        <authorList>
            <person name="Zhang M."/>
        </authorList>
    </citation>
    <scope>NUCLEOTIDE SEQUENCE</scope>
    <source>
        <strain evidence="4">SM1354</strain>
    </source>
</reference>
<feature type="domain" description="DUF5689" evidence="3">
    <location>
        <begin position="36"/>
        <end position="229"/>
    </location>
</feature>
<proteinExistence type="predicted"/>
<evidence type="ECO:0000256" key="1">
    <source>
        <dbReference type="ARBA" id="ARBA00022729"/>
    </source>
</evidence>
<dbReference type="Pfam" id="PF02230">
    <property type="entry name" value="Abhydrolase_2"/>
    <property type="match status" value="1"/>
</dbReference>
<evidence type="ECO:0008006" key="6">
    <source>
        <dbReference type="Google" id="ProtNLM"/>
    </source>
</evidence>
<keyword evidence="1" id="KW-0732">Signal</keyword>
<evidence type="ECO:0000259" key="3">
    <source>
        <dbReference type="Pfam" id="PF18942"/>
    </source>
</evidence>
<dbReference type="Gene3D" id="3.40.50.1820">
    <property type="entry name" value="alpha/beta hydrolase"/>
    <property type="match status" value="1"/>
</dbReference>
<dbReference type="InterPro" id="IPR050955">
    <property type="entry name" value="Plant_Biomass_Hydrol_Est"/>
</dbReference>
<sequence length="480" mass="53432">MFLLLVGCSEEEPNIIDEEETTIEINWRKTHDLDDFIQSFTSNGLIEDTVILQVVIASTDNTGNIEGIIYLQEGSTPLSINISGSASDNNFNKGDEIFLLLTGLFFDAEKQQVFGDNNNTSIEIEQLAERSQNISTDNSIYFDIVTDLSDLNDSYNQKSIKVYGVQFNESLVGQKIAELEESILQDDEGNQIGLRISENSSLSDFEVPYESGNIEGILLVENNAFTIVPDALENLAFTSKRHSLFQAKTFEFNGASIPYQMMLPRNHDSETSYPLVIFLHGAGERGTNNTSQLAYGTQVFNNQKAREEYPAIVIYPQCPPEFMWSRREIDDSGGDRIFSFPVEDNPNEPMGLVIELTKSLIASGDADPNKIYVMGLSMGGIGTLEYLYYAPDLPVAAISIAGGHDSSLVSTYGNDIAIRLYHGSNDGVVPPKYSRDLIEALNELPNEQAEYFEAEGKGHEWNYILNESDSILSWLWSNSK</sequence>
<dbReference type="InterPro" id="IPR029058">
    <property type="entry name" value="AB_hydrolase_fold"/>
</dbReference>
<organism evidence="4 5">
    <name type="scientific">Marivirga atlantica</name>
    <dbReference type="NCBI Taxonomy" id="1548457"/>
    <lineage>
        <taxon>Bacteria</taxon>
        <taxon>Pseudomonadati</taxon>
        <taxon>Bacteroidota</taxon>
        <taxon>Cytophagia</taxon>
        <taxon>Cytophagales</taxon>
        <taxon>Marivirgaceae</taxon>
        <taxon>Marivirga</taxon>
    </lineage>
</organism>
<dbReference type="EMBL" id="JAERQG010000004">
    <property type="protein sequence ID" value="MBL0766754.1"/>
    <property type="molecule type" value="Genomic_DNA"/>
</dbReference>
<dbReference type="PANTHER" id="PTHR43037">
    <property type="entry name" value="UNNAMED PRODUCT-RELATED"/>
    <property type="match status" value="1"/>
</dbReference>
<evidence type="ECO:0000313" key="5">
    <source>
        <dbReference type="Proteomes" id="UP000642920"/>
    </source>
</evidence>
<dbReference type="GO" id="GO:0016787">
    <property type="term" value="F:hydrolase activity"/>
    <property type="evidence" value="ECO:0007669"/>
    <property type="project" value="InterPro"/>
</dbReference>
<dbReference type="RefSeq" id="WP_201923644.1">
    <property type="nucleotide sequence ID" value="NZ_JAERQG010000004.1"/>
</dbReference>
<evidence type="ECO:0000259" key="2">
    <source>
        <dbReference type="Pfam" id="PF02230"/>
    </source>
</evidence>
<protein>
    <recommendedName>
        <fullName evidence="6">Phospholipase/carboxylesterase/thioesterase domain-containing protein</fullName>
    </recommendedName>
</protein>
<accession>A0A937AHY2</accession>
<dbReference type="Pfam" id="PF18942">
    <property type="entry name" value="DUF5689"/>
    <property type="match status" value="1"/>
</dbReference>